<dbReference type="InterPro" id="IPR036736">
    <property type="entry name" value="ACP-like_sf"/>
</dbReference>
<dbReference type="SUPFAM" id="SSF47336">
    <property type="entry name" value="ACP-like"/>
    <property type="match status" value="1"/>
</dbReference>
<sequence>MDSPLSFQELHRDENRHRCLDLVADLAGVTPDRLDPTQPFEALGLRVERVLRAVEEGLGVLFQDGVEASIPTVGALLQAVEVLSTERLFLWPDPGAKGDVPAWRRSVRGCLAQLDRSGRVADALGAPETTSPRVVLSHGKAETVRLDGPCTHQEGVPTVEGIALIGLPEEVVLEAGARYEVEGWLRLEPDQVPRLEVFSVARRDRAERAFGAWRLSAFASLGATDRDAHAGFEVLSATLGGHAAVSMVRSVGKRAELTQAELRGLWTRLGETEGDGSIFDVWDEVKRNVAAMDADALSELPRERTALLVELERRMTRASDPRDKGLFTGGCTLVLAEGSARGSIVGLHRVVLVHEGRAAIVGWEHSARREAARTHGEEMAQGVPGNISCSSFEQGYEEKPPPFEVAIPEGARLLLVSGGCLEAELGAFEAAVVLGEPQRIAEALASLSAPVGRPSGLVCIEAAAVPRPLVAVARGARAYGAGCAGGLRDRYVREGLLPRWAKPTPSHVARRLPLPGWVTVDARHAEGAHFEDPRFDGMFLRGPGSAACEEGELYRVEGWIEASFPSRRVNELHPVAVEARRAGPVRVTPHVSVRAHRGRMRRRTHLDETLVAPPIARFDALLVGDARSTTLLGVATDEEDTPVLERLRDAFRSRGRGARPPSLFTVLDDADAPCAGGPMDLGSPGAPRRRALAAMALQEAAALAVVRFQGGGVRASCGPDMRLGRVGGSEITWLDADPERAPETPLDPGAVLVLAWGGVLALPSSVLAESAARGESALAHVCETWPALDTGDWGFVWIVVGGSG</sequence>
<protein>
    <submittedName>
        <fullName evidence="1">Uncharacterized protein</fullName>
    </submittedName>
</protein>
<proteinExistence type="predicted"/>
<dbReference type="EMBL" id="CP012159">
    <property type="protein sequence ID" value="AKT41821.1"/>
    <property type="molecule type" value="Genomic_DNA"/>
</dbReference>
<evidence type="ECO:0000313" key="2">
    <source>
        <dbReference type="Proteomes" id="UP000067626"/>
    </source>
</evidence>
<dbReference type="Proteomes" id="UP000067626">
    <property type="component" value="Chromosome"/>
</dbReference>
<dbReference type="RefSeq" id="WP_050433546.1">
    <property type="nucleotide sequence ID" value="NZ_CP012159.1"/>
</dbReference>
<dbReference type="OrthoDB" id="9820662at2"/>
<reference evidence="1 2" key="1">
    <citation type="submission" date="2015-07" db="EMBL/GenBank/DDBJ databases">
        <title>Genome analysis of myxobacterium Chondromyces crocatus Cm c5 reveals a high potential for natural compound synthesis and the genetic basis for the loss of fruiting body formation.</title>
        <authorList>
            <person name="Zaburannyi N."/>
            <person name="Bunk B."/>
            <person name="Maier J."/>
            <person name="Overmann J."/>
            <person name="Mueller R."/>
        </authorList>
    </citation>
    <scope>NUCLEOTIDE SEQUENCE [LARGE SCALE GENOMIC DNA]</scope>
    <source>
        <strain evidence="1 2">Cm c5</strain>
    </source>
</reference>
<dbReference type="STRING" id="52.CMC5_060320"/>
<dbReference type="KEGG" id="ccro:CMC5_060320"/>
<name>A0A0K1ELW6_CHOCO</name>
<dbReference type="AlphaFoldDB" id="A0A0K1ELW6"/>
<gene>
    <name evidence="1" type="ORF">CMC5_060320</name>
</gene>
<accession>A0A0K1ELW6</accession>
<evidence type="ECO:0000313" key="1">
    <source>
        <dbReference type="EMBL" id="AKT41821.1"/>
    </source>
</evidence>
<organism evidence="1 2">
    <name type="scientific">Chondromyces crocatus</name>
    <dbReference type="NCBI Taxonomy" id="52"/>
    <lineage>
        <taxon>Bacteria</taxon>
        <taxon>Pseudomonadati</taxon>
        <taxon>Myxococcota</taxon>
        <taxon>Polyangia</taxon>
        <taxon>Polyangiales</taxon>
        <taxon>Polyangiaceae</taxon>
        <taxon>Chondromyces</taxon>
    </lineage>
</organism>
<keyword evidence="2" id="KW-1185">Reference proteome</keyword>